<keyword evidence="4" id="KW-0418">Kinase</keyword>
<keyword evidence="5" id="KW-1185">Reference proteome</keyword>
<dbReference type="InterPro" id="IPR000719">
    <property type="entry name" value="Prot_kinase_dom"/>
</dbReference>
<dbReference type="SUPFAM" id="SSF56112">
    <property type="entry name" value="Protein kinase-like (PK-like)"/>
    <property type="match status" value="1"/>
</dbReference>
<evidence type="ECO:0000256" key="1">
    <source>
        <dbReference type="ARBA" id="ARBA00012513"/>
    </source>
</evidence>
<protein>
    <recommendedName>
        <fullName evidence="1">non-specific serine/threonine protein kinase</fullName>
        <ecNumber evidence="1">2.7.11.1</ecNumber>
    </recommendedName>
</protein>
<reference evidence="4" key="1">
    <citation type="submission" date="2019-10" db="EMBL/GenBank/DDBJ databases">
        <authorList>
            <consortium name="DOE Joint Genome Institute"/>
            <person name="Kuo A."/>
            <person name="Miyauchi S."/>
            <person name="Kiss E."/>
            <person name="Drula E."/>
            <person name="Kohler A."/>
            <person name="Sanchez-Garcia M."/>
            <person name="Andreopoulos B."/>
            <person name="Barry K.W."/>
            <person name="Bonito G."/>
            <person name="Buee M."/>
            <person name="Carver A."/>
            <person name="Chen C."/>
            <person name="Cichocki N."/>
            <person name="Clum A."/>
            <person name="Culley D."/>
            <person name="Crous P.W."/>
            <person name="Fauchery L."/>
            <person name="Girlanda M."/>
            <person name="Hayes R."/>
            <person name="Keri Z."/>
            <person name="LaButti K."/>
            <person name="Lipzen A."/>
            <person name="Lombard V."/>
            <person name="Magnuson J."/>
            <person name="Maillard F."/>
            <person name="Morin E."/>
            <person name="Murat C."/>
            <person name="Nolan M."/>
            <person name="Ohm R."/>
            <person name="Pangilinan J."/>
            <person name="Pereira M."/>
            <person name="Perotto S."/>
            <person name="Peter M."/>
            <person name="Riley R."/>
            <person name="Sitrit Y."/>
            <person name="Stielow B."/>
            <person name="Szollosi G."/>
            <person name="Zifcakova L."/>
            <person name="Stursova M."/>
            <person name="Spatafora J.W."/>
            <person name="Tedersoo L."/>
            <person name="Vaario L.-M."/>
            <person name="Yamada A."/>
            <person name="Yan M."/>
            <person name="Wang P."/>
            <person name="Xu J."/>
            <person name="Bruns T."/>
            <person name="Baldrian P."/>
            <person name="Vilgalys R."/>
            <person name="Henrissat B."/>
            <person name="Grigoriev I.V."/>
            <person name="Hibbett D."/>
            <person name="Nagy L.G."/>
            <person name="Martin F.M."/>
        </authorList>
    </citation>
    <scope>NUCLEOTIDE SEQUENCE</scope>
    <source>
        <strain evidence="4">Prilba</strain>
    </source>
</reference>
<comment type="caution">
    <text evidence="4">The sequence shown here is derived from an EMBL/GenBank/DDBJ whole genome shotgun (WGS) entry which is preliminary data.</text>
</comment>
<sequence>MHTPNPQQISKKQPHLLQPNFVHVAGQYRVGKLLSSGGSGSVYLGKDIKTGADIALKIGHIGYLPSKLSHEHHVYENIAGSTGISPIHWYSKEDIYEVIVMDYLGTLLGDMISMQQFDHRKTFRFASQMLSAVKSLHTRHYIHHDIKPENFIVQDDSSMVFLIDFGLVRLFREPATYLHIPYSTKHSAVGMLPFVSINGQQGYAQSRRDDMESLVYTIIFLAHGNLPWIRLCSQSDEEGVLRKKLLITVEELCKGLPAPFCKFINHVCSLGFDKKPDYQYLCSILLECSEQTETDQPSKPPRSACSPKRSPVHLDSTCRVLCSSTRTTRLIAQSEIDQPSKPLHSAHSPKHSPVRLDRHPGCIAL</sequence>
<dbReference type="GO" id="GO:0004674">
    <property type="term" value="F:protein serine/threonine kinase activity"/>
    <property type="evidence" value="ECO:0007669"/>
    <property type="project" value="UniProtKB-EC"/>
</dbReference>
<keyword evidence="4" id="KW-0808">Transferase</keyword>
<dbReference type="InterPro" id="IPR050235">
    <property type="entry name" value="CK1_Ser-Thr_kinase"/>
</dbReference>
<reference evidence="4" key="2">
    <citation type="journal article" date="2020" name="Nat. Commun.">
        <title>Large-scale genome sequencing of mycorrhizal fungi provides insights into the early evolution of symbiotic traits.</title>
        <authorList>
            <person name="Miyauchi S."/>
            <person name="Kiss E."/>
            <person name="Kuo A."/>
            <person name="Drula E."/>
            <person name="Kohler A."/>
            <person name="Sanchez-Garcia M."/>
            <person name="Morin E."/>
            <person name="Andreopoulos B."/>
            <person name="Barry K.W."/>
            <person name="Bonito G."/>
            <person name="Buee M."/>
            <person name="Carver A."/>
            <person name="Chen C."/>
            <person name="Cichocki N."/>
            <person name="Clum A."/>
            <person name="Culley D."/>
            <person name="Crous P.W."/>
            <person name="Fauchery L."/>
            <person name="Girlanda M."/>
            <person name="Hayes R.D."/>
            <person name="Keri Z."/>
            <person name="LaButti K."/>
            <person name="Lipzen A."/>
            <person name="Lombard V."/>
            <person name="Magnuson J."/>
            <person name="Maillard F."/>
            <person name="Murat C."/>
            <person name="Nolan M."/>
            <person name="Ohm R.A."/>
            <person name="Pangilinan J."/>
            <person name="Pereira M.F."/>
            <person name="Perotto S."/>
            <person name="Peter M."/>
            <person name="Pfister S."/>
            <person name="Riley R."/>
            <person name="Sitrit Y."/>
            <person name="Stielow J.B."/>
            <person name="Szollosi G."/>
            <person name="Zifcakova L."/>
            <person name="Stursova M."/>
            <person name="Spatafora J.W."/>
            <person name="Tedersoo L."/>
            <person name="Vaario L.M."/>
            <person name="Yamada A."/>
            <person name="Yan M."/>
            <person name="Wang P."/>
            <person name="Xu J."/>
            <person name="Bruns T."/>
            <person name="Baldrian P."/>
            <person name="Vilgalys R."/>
            <person name="Dunand C."/>
            <person name="Henrissat B."/>
            <person name="Grigoriev I.V."/>
            <person name="Hibbett D."/>
            <person name="Nagy L.G."/>
            <person name="Martin F.M."/>
        </authorList>
    </citation>
    <scope>NUCLEOTIDE SEQUENCE</scope>
    <source>
        <strain evidence="4">Prilba</strain>
    </source>
</reference>
<proteinExistence type="predicted"/>
<evidence type="ECO:0000256" key="2">
    <source>
        <dbReference type="SAM" id="MobiDB-lite"/>
    </source>
</evidence>
<feature type="region of interest" description="Disordered" evidence="2">
    <location>
        <begin position="293"/>
        <end position="312"/>
    </location>
</feature>
<name>A0A9P5MVQ7_9AGAM</name>
<dbReference type="PROSITE" id="PS00108">
    <property type="entry name" value="PROTEIN_KINASE_ST"/>
    <property type="match status" value="1"/>
</dbReference>
<dbReference type="OrthoDB" id="1932208at2759"/>
<evidence type="ECO:0000313" key="5">
    <source>
        <dbReference type="Proteomes" id="UP000759537"/>
    </source>
</evidence>
<feature type="region of interest" description="Disordered" evidence="2">
    <location>
        <begin position="335"/>
        <end position="356"/>
    </location>
</feature>
<dbReference type="EMBL" id="WHVB01000009">
    <property type="protein sequence ID" value="KAF8479696.1"/>
    <property type="molecule type" value="Genomic_DNA"/>
</dbReference>
<dbReference type="PANTHER" id="PTHR11909">
    <property type="entry name" value="CASEIN KINASE-RELATED"/>
    <property type="match status" value="1"/>
</dbReference>
<gene>
    <name evidence="4" type="ORF">DFH94DRAFT_693158</name>
</gene>
<dbReference type="InterPro" id="IPR011009">
    <property type="entry name" value="Kinase-like_dom_sf"/>
</dbReference>
<accession>A0A9P5MVQ7</accession>
<feature type="domain" description="Protein kinase" evidence="3">
    <location>
        <begin position="28"/>
        <end position="286"/>
    </location>
</feature>
<evidence type="ECO:0000259" key="3">
    <source>
        <dbReference type="PROSITE" id="PS50011"/>
    </source>
</evidence>
<dbReference type="GO" id="GO:0005524">
    <property type="term" value="F:ATP binding"/>
    <property type="evidence" value="ECO:0007669"/>
    <property type="project" value="InterPro"/>
</dbReference>
<dbReference type="PROSITE" id="PS50011">
    <property type="entry name" value="PROTEIN_KINASE_DOM"/>
    <property type="match status" value="1"/>
</dbReference>
<evidence type="ECO:0000313" key="4">
    <source>
        <dbReference type="EMBL" id="KAF8479696.1"/>
    </source>
</evidence>
<organism evidence="4 5">
    <name type="scientific">Russula ochroleuca</name>
    <dbReference type="NCBI Taxonomy" id="152965"/>
    <lineage>
        <taxon>Eukaryota</taxon>
        <taxon>Fungi</taxon>
        <taxon>Dikarya</taxon>
        <taxon>Basidiomycota</taxon>
        <taxon>Agaricomycotina</taxon>
        <taxon>Agaricomycetes</taxon>
        <taxon>Russulales</taxon>
        <taxon>Russulaceae</taxon>
        <taxon>Russula</taxon>
    </lineage>
</organism>
<dbReference type="Gene3D" id="1.10.510.10">
    <property type="entry name" value="Transferase(Phosphotransferase) domain 1"/>
    <property type="match status" value="1"/>
</dbReference>
<dbReference type="InterPro" id="IPR008271">
    <property type="entry name" value="Ser/Thr_kinase_AS"/>
</dbReference>
<dbReference type="Pfam" id="PF00069">
    <property type="entry name" value="Pkinase"/>
    <property type="match status" value="1"/>
</dbReference>
<dbReference type="SMART" id="SM00220">
    <property type="entry name" value="S_TKc"/>
    <property type="match status" value="1"/>
</dbReference>
<dbReference type="Proteomes" id="UP000759537">
    <property type="component" value="Unassembled WGS sequence"/>
</dbReference>
<dbReference type="AlphaFoldDB" id="A0A9P5MVQ7"/>
<dbReference type="EC" id="2.7.11.1" evidence="1"/>